<protein>
    <recommendedName>
        <fullName evidence="3">Nitroreductase domain-containing protein</fullName>
    </recommendedName>
</protein>
<comment type="caution">
    <text evidence="1">The sequence shown here is derived from an EMBL/GenBank/DDBJ whole genome shotgun (WGS) entry which is preliminary data.</text>
</comment>
<gene>
    <name evidence="1" type="ORF">Zmor_012224</name>
</gene>
<keyword evidence="2" id="KW-1185">Reference proteome</keyword>
<sequence>MVPNIDIIAAGIVSAHIALAARDLDLDSTLMTGLNYEPLEKIMKENNKLGENERLIMAVAVGTADMSKPVNEIVKTNKGRPSLGEFYET</sequence>
<dbReference type="InterPro" id="IPR000415">
    <property type="entry name" value="Nitroreductase-like"/>
</dbReference>
<dbReference type="EMBL" id="JALNTZ010003835">
    <property type="protein sequence ID" value="KAJ3615884.1"/>
    <property type="molecule type" value="Genomic_DNA"/>
</dbReference>
<reference evidence="1" key="1">
    <citation type="journal article" date="2023" name="G3 (Bethesda)">
        <title>Whole genome assemblies of Zophobas morio and Tenebrio molitor.</title>
        <authorList>
            <person name="Kaur S."/>
            <person name="Stinson S.A."/>
            <person name="diCenzo G.C."/>
        </authorList>
    </citation>
    <scope>NUCLEOTIDE SEQUENCE</scope>
    <source>
        <strain evidence="1">QUZm001</strain>
    </source>
</reference>
<dbReference type="SUPFAM" id="SSF55469">
    <property type="entry name" value="FMN-dependent nitroreductase-like"/>
    <property type="match status" value="1"/>
</dbReference>
<dbReference type="Gene3D" id="3.40.109.10">
    <property type="entry name" value="NADH Oxidase"/>
    <property type="match status" value="1"/>
</dbReference>
<proteinExistence type="predicted"/>
<dbReference type="AlphaFoldDB" id="A0AA38HG86"/>
<accession>A0AA38HG86</accession>
<dbReference type="Proteomes" id="UP001168821">
    <property type="component" value="Unassembled WGS sequence"/>
</dbReference>
<evidence type="ECO:0000313" key="1">
    <source>
        <dbReference type="EMBL" id="KAJ3615884.1"/>
    </source>
</evidence>
<evidence type="ECO:0008006" key="3">
    <source>
        <dbReference type="Google" id="ProtNLM"/>
    </source>
</evidence>
<evidence type="ECO:0000313" key="2">
    <source>
        <dbReference type="Proteomes" id="UP001168821"/>
    </source>
</evidence>
<dbReference type="GO" id="GO:0016491">
    <property type="term" value="F:oxidoreductase activity"/>
    <property type="evidence" value="ECO:0007669"/>
    <property type="project" value="InterPro"/>
</dbReference>
<name>A0AA38HG86_9CUCU</name>
<organism evidence="1 2">
    <name type="scientific">Zophobas morio</name>
    <dbReference type="NCBI Taxonomy" id="2755281"/>
    <lineage>
        <taxon>Eukaryota</taxon>
        <taxon>Metazoa</taxon>
        <taxon>Ecdysozoa</taxon>
        <taxon>Arthropoda</taxon>
        <taxon>Hexapoda</taxon>
        <taxon>Insecta</taxon>
        <taxon>Pterygota</taxon>
        <taxon>Neoptera</taxon>
        <taxon>Endopterygota</taxon>
        <taxon>Coleoptera</taxon>
        <taxon>Polyphaga</taxon>
        <taxon>Cucujiformia</taxon>
        <taxon>Tenebrionidae</taxon>
        <taxon>Zophobas</taxon>
    </lineage>
</organism>